<protein>
    <submittedName>
        <fullName evidence="1">Uncharacterized protein</fullName>
    </submittedName>
</protein>
<reference evidence="1" key="2">
    <citation type="journal article" date="2015" name="Fish Shellfish Immunol.">
        <title>Early steps in the European eel (Anguilla anguilla)-Vibrio vulnificus interaction in the gills: Role of the RtxA13 toxin.</title>
        <authorList>
            <person name="Callol A."/>
            <person name="Pajuelo D."/>
            <person name="Ebbesson L."/>
            <person name="Teles M."/>
            <person name="MacKenzie S."/>
            <person name="Amaro C."/>
        </authorList>
    </citation>
    <scope>NUCLEOTIDE SEQUENCE</scope>
</reference>
<reference evidence="1" key="1">
    <citation type="submission" date="2014-11" db="EMBL/GenBank/DDBJ databases">
        <authorList>
            <person name="Amaro Gonzalez C."/>
        </authorList>
    </citation>
    <scope>NUCLEOTIDE SEQUENCE</scope>
</reference>
<dbReference type="AlphaFoldDB" id="A0A0E9S8N4"/>
<evidence type="ECO:0000313" key="1">
    <source>
        <dbReference type="EMBL" id="JAH37587.1"/>
    </source>
</evidence>
<dbReference type="EMBL" id="GBXM01070990">
    <property type="protein sequence ID" value="JAH37587.1"/>
    <property type="molecule type" value="Transcribed_RNA"/>
</dbReference>
<organism evidence="1">
    <name type="scientific">Anguilla anguilla</name>
    <name type="common">European freshwater eel</name>
    <name type="synonym">Muraena anguilla</name>
    <dbReference type="NCBI Taxonomy" id="7936"/>
    <lineage>
        <taxon>Eukaryota</taxon>
        <taxon>Metazoa</taxon>
        <taxon>Chordata</taxon>
        <taxon>Craniata</taxon>
        <taxon>Vertebrata</taxon>
        <taxon>Euteleostomi</taxon>
        <taxon>Actinopterygii</taxon>
        <taxon>Neopterygii</taxon>
        <taxon>Teleostei</taxon>
        <taxon>Anguilliformes</taxon>
        <taxon>Anguillidae</taxon>
        <taxon>Anguilla</taxon>
    </lineage>
</organism>
<proteinExistence type="predicted"/>
<sequence length="33" mass="3903">MSLKDLFKKNNVLSLLFAYFANINQKMQNRVNV</sequence>
<name>A0A0E9S8N4_ANGAN</name>
<accession>A0A0E9S8N4</accession>